<sequence length="235" mass="26778">MLKVIGAGFPRTGTMSMKAALERLGFGPCYHMVEVLAHPDHVDRWLSVGTGASADWDRVLEGYASSQDWPSSYFWRELSEAYPEAKVVLTVRDPHHWYLSFRMLISRRPGGIPPEQAPEAVRPVLVAMQRMRPMLDRMGQDVFGAGWHMGQDMPDEDRAVKAYHRHVATVRESLPEDRLLVFDVRRGWDPLCGFLGVEPPTGEPFPHLNDSASLQRMFDRMMTEGRLSFPFEADH</sequence>
<evidence type="ECO:0000313" key="1">
    <source>
        <dbReference type="EMBL" id="SEG85603.1"/>
    </source>
</evidence>
<protein>
    <recommendedName>
        <fullName evidence="3">Sulfotransferase family protein</fullName>
    </recommendedName>
</protein>
<proteinExistence type="predicted"/>
<dbReference type="PANTHER" id="PTHR36978">
    <property type="entry name" value="P-LOOP CONTAINING NUCLEOTIDE TRIPHOSPHATE HYDROLASE"/>
    <property type="match status" value="1"/>
</dbReference>
<dbReference type="EMBL" id="FNVO01000018">
    <property type="protein sequence ID" value="SEG85603.1"/>
    <property type="molecule type" value="Genomic_DNA"/>
</dbReference>
<reference evidence="2" key="1">
    <citation type="submission" date="2016-10" db="EMBL/GenBank/DDBJ databases">
        <authorList>
            <person name="Varghese N."/>
            <person name="Submissions S."/>
        </authorList>
    </citation>
    <scope>NUCLEOTIDE SEQUENCE [LARGE SCALE GENOMIC DNA]</scope>
    <source>
        <strain evidence="2">DSM 43163</strain>
    </source>
</reference>
<organism evidence="1 2">
    <name type="scientific">Thermomonospora echinospora</name>
    <dbReference type="NCBI Taxonomy" id="1992"/>
    <lineage>
        <taxon>Bacteria</taxon>
        <taxon>Bacillati</taxon>
        <taxon>Actinomycetota</taxon>
        <taxon>Actinomycetes</taxon>
        <taxon>Streptosporangiales</taxon>
        <taxon>Thermomonosporaceae</taxon>
        <taxon>Thermomonospora</taxon>
    </lineage>
</organism>
<dbReference type="RefSeq" id="WP_160147138.1">
    <property type="nucleotide sequence ID" value="NZ_FNVO01000018.1"/>
</dbReference>
<evidence type="ECO:0000313" key="2">
    <source>
        <dbReference type="Proteomes" id="UP000236723"/>
    </source>
</evidence>
<gene>
    <name evidence="1" type="ORF">SAMN04489712_11843</name>
</gene>
<dbReference type="Proteomes" id="UP000236723">
    <property type="component" value="Unassembled WGS sequence"/>
</dbReference>
<dbReference type="Gene3D" id="3.40.50.300">
    <property type="entry name" value="P-loop containing nucleotide triphosphate hydrolases"/>
    <property type="match status" value="1"/>
</dbReference>
<dbReference type="AlphaFoldDB" id="A0A1H6DL84"/>
<dbReference type="OrthoDB" id="285690at2"/>
<dbReference type="PANTHER" id="PTHR36978:SF4">
    <property type="entry name" value="P-LOOP CONTAINING NUCLEOSIDE TRIPHOSPHATE HYDROLASE PROTEIN"/>
    <property type="match status" value="1"/>
</dbReference>
<dbReference type="SUPFAM" id="SSF52540">
    <property type="entry name" value="P-loop containing nucleoside triphosphate hydrolases"/>
    <property type="match status" value="1"/>
</dbReference>
<dbReference type="InterPro" id="IPR027417">
    <property type="entry name" value="P-loop_NTPase"/>
</dbReference>
<name>A0A1H6DL84_9ACTN</name>
<accession>A0A1H6DL84</accession>
<dbReference type="Pfam" id="PF17784">
    <property type="entry name" value="Sulfotransfer_4"/>
    <property type="match status" value="1"/>
</dbReference>
<keyword evidence="2" id="KW-1185">Reference proteome</keyword>
<evidence type="ECO:0008006" key="3">
    <source>
        <dbReference type="Google" id="ProtNLM"/>
    </source>
</evidence>
<dbReference type="InterPro" id="IPR040632">
    <property type="entry name" value="Sulfotransfer_4"/>
</dbReference>